<dbReference type="SFLD" id="SFLDG01129">
    <property type="entry name" value="C1.5:_HAD__Beta-PGM__Phosphata"/>
    <property type="match status" value="1"/>
</dbReference>
<dbReference type="PANTHER" id="PTHR43434">
    <property type="entry name" value="PHOSPHOGLYCOLATE PHOSPHATASE"/>
    <property type="match status" value="1"/>
</dbReference>
<dbReference type="Gene3D" id="1.10.150.240">
    <property type="entry name" value="Putative phosphatase, domain 2"/>
    <property type="match status" value="1"/>
</dbReference>
<accession>A0A1V6C8L3</accession>
<dbReference type="Proteomes" id="UP000485562">
    <property type="component" value="Unassembled WGS sequence"/>
</dbReference>
<dbReference type="Pfam" id="PF13419">
    <property type="entry name" value="HAD_2"/>
    <property type="match status" value="1"/>
</dbReference>
<dbReference type="InterPro" id="IPR006439">
    <property type="entry name" value="HAD-SF_hydro_IA"/>
</dbReference>
<dbReference type="EMBL" id="MWDQ01000089">
    <property type="protein sequence ID" value="OQB73252.1"/>
    <property type="molecule type" value="Genomic_DNA"/>
</dbReference>
<name>A0A1V6C8L3_UNCT6</name>
<sequence length="223" mass="25344">MYNPYSIMKKRLFVFDLDGTLIDAYQAVWETLSYTLSVFGYPPVDFETAKRSVGYGDKNYIPKFFKPEHVEQARQIYREYHLKNLNGKVHLLPGARQLLEKLKQDKRIIGVASNRPSESGIPIVRNLDIMEFFSRMLFGDQVTRQKPEPDMLLKLIEETGVKPQDTVFVGDMTIDILTGKNAGVDTIVVPTGSSTRTELVESKPSYLCDSLFDVIKLLDSGIL</sequence>
<dbReference type="PANTHER" id="PTHR43434:SF1">
    <property type="entry name" value="PHOSPHOGLYCOLATE PHOSPHATASE"/>
    <property type="match status" value="1"/>
</dbReference>
<dbReference type="InterPro" id="IPR050155">
    <property type="entry name" value="HAD-like_hydrolase_sf"/>
</dbReference>
<dbReference type="InterPro" id="IPR023214">
    <property type="entry name" value="HAD_sf"/>
</dbReference>
<dbReference type="GO" id="GO:0006281">
    <property type="term" value="P:DNA repair"/>
    <property type="evidence" value="ECO:0007669"/>
    <property type="project" value="TreeGrafter"/>
</dbReference>
<proteinExistence type="predicted"/>
<dbReference type="NCBIfam" id="TIGR01549">
    <property type="entry name" value="HAD-SF-IA-v1"/>
    <property type="match status" value="1"/>
</dbReference>
<keyword evidence="1" id="KW-0378">Hydrolase</keyword>
<dbReference type="GO" id="GO:0008967">
    <property type="term" value="F:phosphoglycolate phosphatase activity"/>
    <property type="evidence" value="ECO:0007669"/>
    <property type="project" value="UniProtKB-EC"/>
</dbReference>
<dbReference type="InterPro" id="IPR023198">
    <property type="entry name" value="PGP-like_dom2"/>
</dbReference>
<dbReference type="PRINTS" id="PR00413">
    <property type="entry name" value="HADHALOGNASE"/>
</dbReference>
<dbReference type="InterPro" id="IPR036412">
    <property type="entry name" value="HAD-like_sf"/>
</dbReference>
<dbReference type="InterPro" id="IPR041492">
    <property type="entry name" value="HAD_2"/>
</dbReference>
<dbReference type="AlphaFoldDB" id="A0A1V6C8L3"/>
<dbReference type="EC" id="3.1.3.18" evidence="1"/>
<protein>
    <submittedName>
        <fullName evidence="1">Phosphoglycolate phosphatase</fullName>
        <ecNumber evidence="1">3.1.3.18</ecNumber>
    </submittedName>
</protein>
<dbReference type="Gene3D" id="3.40.50.1000">
    <property type="entry name" value="HAD superfamily/HAD-like"/>
    <property type="match status" value="1"/>
</dbReference>
<comment type="caution">
    <text evidence="1">The sequence shown here is derived from an EMBL/GenBank/DDBJ whole genome shotgun (WGS) entry which is preliminary data.</text>
</comment>
<evidence type="ECO:0000313" key="1">
    <source>
        <dbReference type="EMBL" id="OQB73252.1"/>
    </source>
</evidence>
<dbReference type="SFLD" id="SFLDG01135">
    <property type="entry name" value="C1.5.6:_HAD__Beta-PGM__Phospha"/>
    <property type="match status" value="1"/>
</dbReference>
<gene>
    <name evidence="1" type="primary">gph_2</name>
    <name evidence="1" type="ORF">BWX89_01051</name>
</gene>
<dbReference type="NCBIfam" id="TIGR01509">
    <property type="entry name" value="HAD-SF-IA-v3"/>
    <property type="match status" value="1"/>
</dbReference>
<dbReference type="SFLD" id="SFLDS00003">
    <property type="entry name" value="Haloacid_Dehalogenase"/>
    <property type="match status" value="1"/>
</dbReference>
<dbReference type="GO" id="GO:0005829">
    <property type="term" value="C:cytosol"/>
    <property type="evidence" value="ECO:0007669"/>
    <property type="project" value="TreeGrafter"/>
</dbReference>
<reference evidence="1" key="1">
    <citation type="submission" date="2017-02" db="EMBL/GenBank/DDBJ databases">
        <title>Delving into the versatile metabolic prowess of the omnipresent phylum Bacteroidetes.</title>
        <authorList>
            <person name="Nobu M.K."/>
            <person name="Mei R."/>
            <person name="Narihiro T."/>
            <person name="Kuroda K."/>
            <person name="Liu W.-T."/>
        </authorList>
    </citation>
    <scope>NUCLEOTIDE SEQUENCE</scope>
    <source>
        <strain evidence="1">ADurb.Bin131</strain>
    </source>
</reference>
<organism evidence="1">
    <name type="scientific">candidate division TA06 bacterium ADurb.Bin131</name>
    <dbReference type="NCBI Taxonomy" id="1852827"/>
    <lineage>
        <taxon>Bacteria</taxon>
        <taxon>Bacteria division TA06</taxon>
    </lineage>
</organism>
<dbReference type="SUPFAM" id="SSF56784">
    <property type="entry name" value="HAD-like"/>
    <property type="match status" value="1"/>
</dbReference>